<evidence type="ECO:0000256" key="5">
    <source>
        <dbReference type="ARBA" id="ARBA00023277"/>
    </source>
</evidence>
<comment type="cofactor">
    <cofactor evidence="1">
        <name>Co(2+)</name>
        <dbReference type="ChEBI" id="CHEBI:48828"/>
    </cofactor>
</comment>
<dbReference type="InterPro" id="IPR002509">
    <property type="entry name" value="NODB_dom"/>
</dbReference>
<dbReference type="PROSITE" id="PS51677">
    <property type="entry name" value="NODB"/>
    <property type="match status" value="1"/>
</dbReference>
<evidence type="ECO:0000256" key="2">
    <source>
        <dbReference type="ARBA" id="ARBA00022723"/>
    </source>
</evidence>
<keyword evidence="6" id="KW-0170">Cobalt</keyword>
<accession>A0A0F8VFK2</accession>
<dbReference type="VEuPathDB" id="FungiDB:P175DRAFT_0477449"/>
<organism evidence="8 9">
    <name type="scientific">Aspergillus ochraceoroseus</name>
    <dbReference type="NCBI Taxonomy" id="138278"/>
    <lineage>
        <taxon>Eukaryota</taxon>
        <taxon>Fungi</taxon>
        <taxon>Dikarya</taxon>
        <taxon>Ascomycota</taxon>
        <taxon>Pezizomycotina</taxon>
        <taxon>Eurotiomycetes</taxon>
        <taxon>Eurotiomycetidae</taxon>
        <taxon>Eurotiales</taxon>
        <taxon>Aspergillaceae</taxon>
        <taxon>Aspergillus</taxon>
        <taxon>Aspergillus subgen. Nidulantes</taxon>
    </lineage>
</organism>
<dbReference type="GO" id="GO:0046872">
    <property type="term" value="F:metal ion binding"/>
    <property type="evidence" value="ECO:0007669"/>
    <property type="project" value="UniProtKB-KW"/>
</dbReference>
<keyword evidence="3" id="KW-0732">Signal</keyword>
<feature type="domain" description="NodB homology" evidence="7">
    <location>
        <begin position="233"/>
        <end position="420"/>
    </location>
</feature>
<proteinExistence type="predicted"/>
<dbReference type="Pfam" id="PF01522">
    <property type="entry name" value="Polysacc_deac_1"/>
    <property type="match status" value="1"/>
</dbReference>
<dbReference type="Gene3D" id="3.20.20.370">
    <property type="entry name" value="Glycoside hydrolase/deacetylase"/>
    <property type="match status" value="1"/>
</dbReference>
<keyword evidence="9" id="KW-1185">Reference proteome</keyword>
<name>A0A0F8VFK2_9EURO</name>
<dbReference type="PANTHER" id="PTHR46471:SF6">
    <property type="entry name" value="GLYCOSYL HYDROLASE"/>
    <property type="match status" value="1"/>
</dbReference>
<protein>
    <recommendedName>
        <fullName evidence="7">NodB homology domain-containing protein</fullName>
    </recommendedName>
</protein>
<dbReference type="AlphaFoldDB" id="A0A0F8VFK2"/>
<gene>
    <name evidence="8" type="ORF">AOCH_005380</name>
</gene>
<dbReference type="GO" id="GO:0005975">
    <property type="term" value="P:carbohydrate metabolic process"/>
    <property type="evidence" value="ECO:0007669"/>
    <property type="project" value="InterPro"/>
</dbReference>
<dbReference type="SUPFAM" id="SSF88713">
    <property type="entry name" value="Glycoside hydrolase/deacetylase"/>
    <property type="match status" value="1"/>
</dbReference>
<evidence type="ECO:0000256" key="6">
    <source>
        <dbReference type="ARBA" id="ARBA00023285"/>
    </source>
</evidence>
<keyword evidence="4" id="KW-0378">Hydrolase</keyword>
<keyword evidence="5" id="KW-0119">Carbohydrate metabolism</keyword>
<dbReference type="OrthoDB" id="2128708at2759"/>
<evidence type="ECO:0000256" key="3">
    <source>
        <dbReference type="ARBA" id="ARBA00022729"/>
    </source>
</evidence>
<dbReference type="PANTHER" id="PTHR46471">
    <property type="entry name" value="CHITIN DEACETYLASE"/>
    <property type="match status" value="1"/>
</dbReference>
<evidence type="ECO:0000313" key="8">
    <source>
        <dbReference type="EMBL" id="KKK21861.1"/>
    </source>
</evidence>
<dbReference type="InterPro" id="IPR011330">
    <property type="entry name" value="Glyco_hydro/deAcase_b/a-brl"/>
</dbReference>
<sequence length="436" mass="50153">MKAILSIPETIITWAALMAILRPSTFAIQLLPPPPVPFNLTAPLIINKPATELYQINSTHPLIVDTFTDAERNNIGFWHGPSSTLATEYGDGYVRLHASDPDENYHTQLAPATCFDMQPYRDMYLHVVFSGTTKFSISLNQHNEECDSRRSPFLETWDTVEAGRYAWGNDIYVPLDHFKIDQRRTMSVSFHGFYSWESLTLFKVEIVSRVPRGFYIPPKAEDGSLFLRCTRPNSFAFGIDDGMPGLVRDIMKILDEENILATFFVVGAGLRDREANFSQVYREMLQRGHQIALHSNTHQKIEGLETIQSIDEEIIQNIETFRETLGIESRYFRPPYGTVGARTRQRLALYIKDPQIINWSVDIEDWLWADTKTPERQRDAFFRDVGRGGNLVVMHYLNPSTVKYFREFIRFVKSINLDIMRVDQCLEDPDSPPLKG</sequence>
<dbReference type="CDD" id="cd10917">
    <property type="entry name" value="CE4_NodB_like_6s_7s"/>
    <property type="match status" value="1"/>
</dbReference>
<dbReference type="EMBL" id="JYKN01001081">
    <property type="protein sequence ID" value="KKK21861.1"/>
    <property type="molecule type" value="Genomic_DNA"/>
</dbReference>
<reference evidence="8 9" key="1">
    <citation type="submission" date="2015-02" db="EMBL/GenBank/DDBJ databases">
        <title>Draft Genome Sequences of Two Closely-Related Aflatoxigenic Aspergillus Species Obtained from the Cote d'Ivoire.</title>
        <authorList>
            <person name="Moore G.G."/>
            <person name="Beltz S.B."/>
            <person name="Mack B.M."/>
        </authorList>
    </citation>
    <scope>NUCLEOTIDE SEQUENCE [LARGE SCALE GENOMIC DNA]</scope>
    <source>
        <strain evidence="8 9">SRRC1432</strain>
    </source>
</reference>
<evidence type="ECO:0000256" key="1">
    <source>
        <dbReference type="ARBA" id="ARBA00001941"/>
    </source>
</evidence>
<keyword evidence="2" id="KW-0479">Metal-binding</keyword>
<evidence type="ECO:0000256" key="4">
    <source>
        <dbReference type="ARBA" id="ARBA00022801"/>
    </source>
</evidence>
<evidence type="ECO:0000259" key="7">
    <source>
        <dbReference type="PROSITE" id="PS51677"/>
    </source>
</evidence>
<comment type="caution">
    <text evidence="8">The sequence shown here is derived from an EMBL/GenBank/DDBJ whole genome shotgun (WGS) entry which is preliminary data.</text>
</comment>
<dbReference type="Proteomes" id="UP000034947">
    <property type="component" value="Unassembled WGS sequence"/>
</dbReference>
<dbReference type="GO" id="GO:0016810">
    <property type="term" value="F:hydrolase activity, acting on carbon-nitrogen (but not peptide) bonds"/>
    <property type="evidence" value="ECO:0007669"/>
    <property type="project" value="InterPro"/>
</dbReference>
<evidence type="ECO:0000313" key="9">
    <source>
        <dbReference type="Proteomes" id="UP000034947"/>
    </source>
</evidence>